<evidence type="ECO:0000313" key="2">
    <source>
        <dbReference type="EMBL" id="PPZ90493.1"/>
    </source>
</evidence>
<gene>
    <name evidence="2" type="ORF">C3729_12805</name>
</gene>
<name>A0A2S7I1Q8_9FLAO</name>
<dbReference type="Proteomes" id="UP000238565">
    <property type="component" value="Unassembled WGS sequence"/>
</dbReference>
<dbReference type="Pfam" id="PF08878">
    <property type="entry name" value="HamA"/>
    <property type="match status" value="1"/>
</dbReference>
<sequence>MCDWDKSQRAVFCLCIFEDKTNKNLTKQTIKLLKTEMPLTKVEIEKLISCTKMFMNHVHFVQQSFNLLPDNKHYGACINYIDLQEYRDEFCNELVNTISEWVYSQKKAAEVIDKMIGEGRSFQNAQNTLTTEAFKKFRNHSADKLLIQGQFGELLLFNFLQSFFKSVPLLRKMPITTSVEMERFGADAIHYNYDGGKNLFYLGEAKTYSSKYKFNIAIEDAIGSILKTYKEHRKELGRYVYDSFIDDALIEVAKDYKNGTLKDVELHLVSVITYCENKKIEKKSENQIKEDIIKIIEERGKAVDRKLFDSIDKGLHPRFNYIILPVWELDLLLEQFKKLIGK</sequence>
<evidence type="ECO:0000259" key="1">
    <source>
        <dbReference type="Pfam" id="PF08878"/>
    </source>
</evidence>
<comment type="caution">
    <text evidence="2">The sequence shown here is derived from an EMBL/GenBank/DDBJ whole genome shotgun (WGS) entry which is preliminary data.</text>
</comment>
<dbReference type="EMBL" id="PTPZ01000011">
    <property type="protein sequence ID" value="PPZ90493.1"/>
    <property type="molecule type" value="Genomic_DNA"/>
</dbReference>
<proteinExistence type="predicted"/>
<organism evidence="2 3">
    <name type="scientific">Cloacibacterium normanense</name>
    <dbReference type="NCBI Taxonomy" id="237258"/>
    <lineage>
        <taxon>Bacteria</taxon>
        <taxon>Pseudomonadati</taxon>
        <taxon>Bacteroidota</taxon>
        <taxon>Flavobacteriia</taxon>
        <taxon>Flavobacteriales</taxon>
        <taxon>Weeksellaceae</taxon>
    </lineage>
</organism>
<protein>
    <submittedName>
        <fullName evidence="2">DUF1837 domain-containing protein</fullName>
    </submittedName>
</protein>
<feature type="domain" description="Anti-bacteriophage protein A/HamA C-terminal" evidence="1">
    <location>
        <begin position="66"/>
        <end position="338"/>
    </location>
</feature>
<reference evidence="2 3" key="1">
    <citation type="submission" date="2018-02" db="EMBL/GenBank/DDBJ databases">
        <title>Draft genome sequence of bacterial isolates from marine environment.</title>
        <authorList>
            <person name="Singh S.K."/>
            <person name="Hill R."/>
            <person name="Major S."/>
            <person name="Cai H."/>
            <person name="Li Y."/>
        </authorList>
    </citation>
    <scope>NUCLEOTIDE SEQUENCE [LARGE SCALE GENOMIC DNA]</scope>
    <source>
        <strain evidence="2 3">IMET F</strain>
    </source>
</reference>
<evidence type="ECO:0000313" key="3">
    <source>
        <dbReference type="Proteomes" id="UP000238565"/>
    </source>
</evidence>
<dbReference type="AlphaFoldDB" id="A0A2S7I1Q8"/>
<dbReference type="InterPro" id="IPR014976">
    <property type="entry name" value="AbpA_HamA_C"/>
</dbReference>
<accession>A0A2S7I1Q8</accession>